<name>S4PSY7_9NEOP</name>
<dbReference type="EMBL" id="GAIX01012968">
    <property type="protein sequence ID" value="JAA79592.1"/>
    <property type="molecule type" value="Transcribed_RNA"/>
</dbReference>
<reference evidence="2" key="1">
    <citation type="journal article" date="2013" name="BMC Genomics">
        <title>Unscrambling butterfly oogenesis.</title>
        <authorList>
            <person name="Carter J.M."/>
            <person name="Baker S.C."/>
            <person name="Pink R."/>
            <person name="Carter D.R."/>
            <person name="Collins A."/>
            <person name="Tomlin J."/>
            <person name="Gibbs M."/>
            <person name="Breuker C.J."/>
        </authorList>
    </citation>
    <scope>NUCLEOTIDE SEQUENCE</scope>
    <source>
        <tissue evidence="2">Ovary</tissue>
    </source>
</reference>
<sequence>MKGRLDFTPTVRRHMPIASLTLTVPSKINIDIKPCERWHKRKQIKYIYFYCFIITCMPYLLTCNHTNKDLNLKLNLNLIN</sequence>
<evidence type="ECO:0000313" key="2">
    <source>
        <dbReference type="EMBL" id="JAA79592.1"/>
    </source>
</evidence>
<feature type="transmembrane region" description="Helical" evidence="1">
    <location>
        <begin position="46"/>
        <end position="62"/>
    </location>
</feature>
<organism evidence="2">
    <name type="scientific">Pararge aegeria</name>
    <name type="common">speckled wood butterfly</name>
    <dbReference type="NCBI Taxonomy" id="116150"/>
    <lineage>
        <taxon>Eukaryota</taxon>
        <taxon>Metazoa</taxon>
        <taxon>Ecdysozoa</taxon>
        <taxon>Arthropoda</taxon>
        <taxon>Hexapoda</taxon>
        <taxon>Insecta</taxon>
        <taxon>Pterygota</taxon>
        <taxon>Neoptera</taxon>
        <taxon>Endopterygota</taxon>
        <taxon>Lepidoptera</taxon>
        <taxon>Glossata</taxon>
        <taxon>Ditrysia</taxon>
        <taxon>Papilionoidea</taxon>
        <taxon>Nymphalidae</taxon>
        <taxon>Satyrinae</taxon>
        <taxon>Satyrini</taxon>
        <taxon>Parargina</taxon>
        <taxon>Pararge</taxon>
    </lineage>
</organism>
<dbReference type="AlphaFoldDB" id="S4PSY7"/>
<keyword evidence="1" id="KW-1133">Transmembrane helix</keyword>
<keyword evidence="1" id="KW-0472">Membrane</keyword>
<proteinExistence type="predicted"/>
<keyword evidence="1" id="KW-0812">Transmembrane</keyword>
<reference evidence="2" key="2">
    <citation type="submission" date="2013-05" db="EMBL/GenBank/DDBJ databases">
        <authorList>
            <person name="Carter J.-M."/>
            <person name="Baker S.C."/>
            <person name="Pink R."/>
            <person name="Carter D.R.F."/>
            <person name="Collins A."/>
            <person name="Tomlin J."/>
            <person name="Gibbs M."/>
            <person name="Breuker C.J."/>
        </authorList>
    </citation>
    <scope>NUCLEOTIDE SEQUENCE</scope>
    <source>
        <tissue evidence="2">Ovary</tissue>
    </source>
</reference>
<evidence type="ECO:0000256" key="1">
    <source>
        <dbReference type="SAM" id="Phobius"/>
    </source>
</evidence>
<protein>
    <submittedName>
        <fullName evidence="2">Uncharacterized protein</fullName>
    </submittedName>
</protein>
<accession>S4PSY7</accession>